<proteinExistence type="predicted"/>
<organism evidence="1 2">
    <name type="scientific">Mucuna pruriens</name>
    <name type="common">Velvet bean</name>
    <name type="synonym">Dolichos pruriens</name>
    <dbReference type="NCBI Taxonomy" id="157652"/>
    <lineage>
        <taxon>Eukaryota</taxon>
        <taxon>Viridiplantae</taxon>
        <taxon>Streptophyta</taxon>
        <taxon>Embryophyta</taxon>
        <taxon>Tracheophyta</taxon>
        <taxon>Spermatophyta</taxon>
        <taxon>Magnoliopsida</taxon>
        <taxon>eudicotyledons</taxon>
        <taxon>Gunneridae</taxon>
        <taxon>Pentapetalae</taxon>
        <taxon>rosids</taxon>
        <taxon>fabids</taxon>
        <taxon>Fabales</taxon>
        <taxon>Fabaceae</taxon>
        <taxon>Papilionoideae</taxon>
        <taxon>50 kb inversion clade</taxon>
        <taxon>NPAAA clade</taxon>
        <taxon>indigoferoid/millettioid clade</taxon>
        <taxon>Phaseoleae</taxon>
        <taxon>Mucuna</taxon>
    </lineage>
</organism>
<keyword evidence="2" id="KW-1185">Reference proteome</keyword>
<dbReference type="OrthoDB" id="5592268at2759"/>
<reference evidence="1" key="1">
    <citation type="submission" date="2018-05" db="EMBL/GenBank/DDBJ databases">
        <title>Draft genome of Mucuna pruriens seed.</title>
        <authorList>
            <person name="Nnadi N.E."/>
            <person name="Vos R."/>
            <person name="Hasami M.H."/>
            <person name="Devisetty U.K."/>
            <person name="Aguiy J.C."/>
        </authorList>
    </citation>
    <scope>NUCLEOTIDE SEQUENCE [LARGE SCALE GENOMIC DNA]</scope>
    <source>
        <strain evidence="1">JCA_2017</strain>
    </source>
</reference>
<accession>A0A371HEQ3</accession>
<feature type="non-terminal residue" evidence="1">
    <location>
        <position position="1"/>
    </location>
</feature>
<sequence length="282" mass="32898">MALPYVWSGHTRPFFASCGIIIVDYFIKWVEAESIATISIEWIRRFYWKKIINGQEKSIHKIFLRDLRRRLEEAKGRWVEELSQVLWLTFEIDIVGAPKKKKSPLYMEHGKFMNLLQLMLVKFLPSREKIQRLISYGLTSVRGSGSTLHSPWSRDTRRGILEEDPSSLEKDHQKGPEWGLRSCGASSSYKSWLQHRRIQGPNTKPRGIPPPFVTHRQASQLEEKWQSLEERLRTIEGGDKYGLEAVDLYLVLDVGLPINFKTLEFDKYKGSSYPRVHLAMYC</sequence>
<evidence type="ECO:0000313" key="1">
    <source>
        <dbReference type="EMBL" id="RDY01262.1"/>
    </source>
</evidence>
<dbReference type="AlphaFoldDB" id="A0A371HEQ3"/>
<dbReference type="Proteomes" id="UP000257109">
    <property type="component" value="Unassembled WGS sequence"/>
</dbReference>
<comment type="caution">
    <text evidence="1">The sequence shown here is derived from an EMBL/GenBank/DDBJ whole genome shotgun (WGS) entry which is preliminary data.</text>
</comment>
<dbReference type="EMBL" id="QJKJ01002800">
    <property type="protein sequence ID" value="RDY01262.1"/>
    <property type="molecule type" value="Genomic_DNA"/>
</dbReference>
<evidence type="ECO:0000313" key="2">
    <source>
        <dbReference type="Proteomes" id="UP000257109"/>
    </source>
</evidence>
<name>A0A371HEQ3_MUCPR</name>
<gene>
    <name evidence="1" type="ORF">CR513_15439</name>
</gene>
<protein>
    <submittedName>
        <fullName evidence="1">Uncharacterized protein</fullName>
    </submittedName>
</protein>